<gene>
    <name evidence="1" type="ORF">IX92_14305</name>
</gene>
<proteinExistence type="predicted"/>
<reference evidence="1 2" key="1">
    <citation type="submission" date="2014-10" db="EMBL/GenBank/DDBJ databases">
        <title>The Complete Genome Sequence for the Shellfish Pathogen Vibrio coralliilyticus RE98 Isolated from a Shellfish Hatchery.</title>
        <authorList>
            <person name="Richards G.P."/>
            <person name="Bono J.L."/>
            <person name="Watson M.A."/>
            <person name="Needleman D.S."/>
        </authorList>
    </citation>
    <scope>NUCLEOTIDE SEQUENCE [LARGE SCALE GENOMIC DNA]</scope>
    <source>
        <strain evidence="1 2">RE98</strain>
    </source>
</reference>
<dbReference type="KEGG" id="vcy:IX92_14305"/>
<organism evidence="1 2">
    <name type="scientific">Vibrio coralliilyticus</name>
    <dbReference type="NCBI Taxonomy" id="190893"/>
    <lineage>
        <taxon>Bacteria</taxon>
        <taxon>Pseudomonadati</taxon>
        <taxon>Pseudomonadota</taxon>
        <taxon>Gammaproteobacteria</taxon>
        <taxon>Vibrionales</taxon>
        <taxon>Vibrionaceae</taxon>
        <taxon>Vibrio</taxon>
    </lineage>
</organism>
<dbReference type="AlphaFoldDB" id="A0AAN0SDF0"/>
<protein>
    <submittedName>
        <fullName evidence="1">Uncharacterized protein</fullName>
    </submittedName>
</protein>
<dbReference type="Proteomes" id="UP000030081">
    <property type="component" value="Chromosome 1"/>
</dbReference>
<evidence type="ECO:0000313" key="2">
    <source>
        <dbReference type="Proteomes" id="UP000030081"/>
    </source>
</evidence>
<accession>A0AAN0SDF0</accession>
<dbReference type="EMBL" id="CP009617">
    <property type="protein sequence ID" value="AIW20125.1"/>
    <property type="molecule type" value="Genomic_DNA"/>
</dbReference>
<evidence type="ECO:0000313" key="1">
    <source>
        <dbReference type="EMBL" id="AIW20125.1"/>
    </source>
</evidence>
<name>A0AAN0SDF0_9VIBR</name>
<keyword evidence="2" id="KW-1185">Reference proteome</keyword>
<sequence>MDEYWTVKRYFCNFFKISLANVMPISIMPPCRQGKGSQGFQAKSIGQKENEINFKKVFDTSVYLARMAASSEVM</sequence>